<keyword evidence="1" id="KW-0472">Membrane</keyword>
<dbReference type="PANTHER" id="PTHR30441">
    <property type="entry name" value="DUF748 DOMAIN-CONTAINING PROTEIN"/>
    <property type="match status" value="1"/>
</dbReference>
<keyword evidence="1" id="KW-1133">Transmembrane helix</keyword>
<dbReference type="InterPro" id="IPR007844">
    <property type="entry name" value="AsmA"/>
</dbReference>
<reference evidence="3" key="1">
    <citation type="journal article" date="2014" name="Int. J. Syst. Evol. Microbiol.">
        <title>Complete genome sequence of Corynebacterium casei LMG S-19264T (=DSM 44701T), isolated from a smear-ripened cheese.</title>
        <authorList>
            <consortium name="US DOE Joint Genome Institute (JGI-PGF)"/>
            <person name="Walter F."/>
            <person name="Albersmeier A."/>
            <person name="Kalinowski J."/>
            <person name="Ruckert C."/>
        </authorList>
    </citation>
    <scope>NUCLEOTIDE SEQUENCE</scope>
    <source>
        <strain evidence="3">KCTC 42590</strain>
    </source>
</reference>
<proteinExistence type="predicted"/>
<organism evidence="3 4">
    <name type="scientific">Kordiimonas sediminis</name>
    <dbReference type="NCBI Taxonomy" id="1735581"/>
    <lineage>
        <taxon>Bacteria</taxon>
        <taxon>Pseudomonadati</taxon>
        <taxon>Pseudomonadota</taxon>
        <taxon>Alphaproteobacteria</taxon>
        <taxon>Kordiimonadales</taxon>
        <taxon>Kordiimonadaceae</taxon>
        <taxon>Kordiimonas</taxon>
    </lineage>
</organism>
<dbReference type="EMBL" id="BNCI01000001">
    <property type="protein sequence ID" value="GHF21194.1"/>
    <property type="molecule type" value="Genomic_DNA"/>
</dbReference>
<reference evidence="3" key="2">
    <citation type="submission" date="2020-09" db="EMBL/GenBank/DDBJ databases">
        <authorList>
            <person name="Sun Q."/>
            <person name="Kim S."/>
        </authorList>
    </citation>
    <scope>NUCLEOTIDE SEQUENCE</scope>
    <source>
        <strain evidence="3">KCTC 42590</strain>
    </source>
</reference>
<feature type="domain" description="AsmA" evidence="2">
    <location>
        <begin position="14"/>
        <end position="170"/>
    </location>
</feature>
<protein>
    <recommendedName>
        <fullName evidence="2">AsmA domain-containing protein</fullName>
    </recommendedName>
</protein>
<evidence type="ECO:0000256" key="1">
    <source>
        <dbReference type="SAM" id="Phobius"/>
    </source>
</evidence>
<dbReference type="AlphaFoldDB" id="A0A919E7C8"/>
<gene>
    <name evidence="3" type="ORF">GCM10017044_15180</name>
</gene>
<feature type="transmembrane region" description="Helical" evidence="1">
    <location>
        <begin position="19"/>
        <end position="39"/>
    </location>
</feature>
<name>A0A919E7C8_9PROT</name>
<keyword evidence="1" id="KW-0812">Transmembrane</keyword>
<dbReference type="Pfam" id="PF05170">
    <property type="entry name" value="AsmA"/>
    <property type="match status" value="1"/>
</dbReference>
<dbReference type="Proteomes" id="UP000630923">
    <property type="component" value="Unassembled WGS sequence"/>
</dbReference>
<keyword evidence="4" id="KW-1185">Reference proteome</keyword>
<evidence type="ECO:0000313" key="4">
    <source>
        <dbReference type="Proteomes" id="UP000630923"/>
    </source>
</evidence>
<dbReference type="GO" id="GO:0005886">
    <property type="term" value="C:plasma membrane"/>
    <property type="evidence" value="ECO:0007669"/>
    <property type="project" value="TreeGrafter"/>
</dbReference>
<dbReference type="PANTHER" id="PTHR30441:SF4">
    <property type="entry name" value="PROTEIN ASMA"/>
    <property type="match status" value="1"/>
</dbReference>
<accession>A0A919E7C8</accession>
<evidence type="ECO:0000313" key="3">
    <source>
        <dbReference type="EMBL" id="GHF21194.1"/>
    </source>
</evidence>
<dbReference type="InterPro" id="IPR052894">
    <property type="entry name" value="AsmA-related"/>
</dbReference>
<dbReference type="GO" id="GO:0090313">
    <property type="term" value="P:regulation of protein targeting to membrane"/>
    <property type="evidence" value="ECO:0007669"/>
    <property type="project" value="TreeGrafter"/>
</dbReference>
<sequence length="1144" mass="120614">MPGAGIEGKSVKIAKKISLGIFTVIVASLVLLSVMLGFMDWNEYRSTLAKIASDGSGLKVELDGTVSMSLFPSPQISAETVSLSPQSADVTRPFATADKIDLKISLFSLLRGDISFERLDLDGLELTVAENSEGGWWIEGWPAAEDTGPSEASGRGLGFDSLRVENARITVAQANTARRQLIIPTLDFVGSLPKGPLDWDGEFLLDGEQVKTMGRLRPVKVRDAISLRAEFDVSGGSLILSGRLDPDGALTGRVEGQGTDIISYANTLGFLATANRAFESGPKKPFKFDVQVGGQRSLIEVDTRELLIGDTRGRFELAIAVMDRASITGAVSLGVIKADAWQGLTFAPSEEENFDFPFSATVDLDIEGIENARGVTQHIGASVTVTGSDVTVQKIQAMLPGGSTLTAGATFSSSNDFDGTYRLDSGNLPALLRWLDIDLNDKIATGRLATASVSGQLLSGPAGWQFAVTEGKVDTTRFAGTMSGPRGIYRPEKIFVSIADLNVDAYQTGSAANSKAGGTGRETIAQQLDKLLIDTDDLALSVEATNLFWQSESIRKVNFDADVKRSGLAVRNLTASMGQGVLKLEASADKSTGAWTLDTSGSLQNVPVSFVTAFAKDSSAHLQALNVSALNGSFSVRGQLSDMRVTADFTAPGNALSASGTVAVAGQSLSSYAIQGNIQHGDLSDILKANDITLYQPVAIEAAYSLEKTGSAADTSFRLGGKLAGGQVQISGSGTENTLTAKMSVDHPNAGYLSDLLGTGIFPTPDQPATIEANIKKTGDVLSLSDIIMRNAGTSLTGHVDVAANNTIKGRARLAGLTIDATKSSEPSAKTLTDTEISFPWQDAAGTLAIELQDISIFGQKVAAPSAQAILGDGVMRITLGDDASLNGGRLRGQVDLLSDAVPSFHVTVDATQFDLASLLLGGGLKPVINGGGSVRLDLGGKGRTLRDMKQSLTGEGQIEGFAGTLNFLSVPSIVQTMTTADTATGFLKSIGTHFRQGQTSVNKFNASFTMDGGVALFETLDAFGDWGSLTLDGQVNLADDLLNLKGLLELVKPQDTPAIPVSYTGSLSAPATDWQSRLFEKFVIADIERRFRSVVFQELEQKQKTTGGTQQSPGSAVFGRALELLNKIQKKPEKDAAETETNN</sequence>
<comment type="caution">
    <text evidence="3">The sequence shown here is derived from an EMBL/GenBank/DDBJ whole genome shotgun (WGS) entry which is preliminary data.</text>
</comment>
<evidence type="ECO:0000259" key="2">
    <source>
        <dbReference type="Pfam" id="PF05170"/>
    </source>
</evidence>